<keyword evidence="2" id="KW-1185">Reference proteome</keyword>
<evidence type="ECO:0000313" key="2">
    <source>
        <dbReference type="Proteomes" id="UP000607435"/>
    </source>
</evidence>
<protein>
    <submittedName>
        <fullName evidence="1">Uncharacterized protein</fullName>
    </submittedName>
</protein>
<accession>A0ABR6Y422</accession>
<name>A0ABR6Y422_9FLAO</name>
<reference evidence="1 2" key="1">
    <citation type="submission" date="2020-08" db="EMBL/GenBank/DDBJ databases">
        <title>Winogradskyella ouciana sp. nov., isolated from the hadal seawater of the Mariana Trench.</title>
        <authorList>
            <person name="He X."/>
        </authorList>
    </citation>
    <scope>NUCLEOTIDE SEQUENCE [LARGE SCALE GENOMIC DNA]</scope>
    <source>
        <strain evidence="1 2">KCTC 22026</strain>
    </source>
</reference>
<organism evidence="1 2">
    <name type="scientific">Winogradskyella echinorum</name>
    <dbReference type="NCBI Taxonomy" id="538189"/>
    <lineage>
        <taxon>Bacteria</taxon>
        <taxon>Pseudomonadati</taxon>
        <taxon>Bacteroidota</taxon>
        <taxon>Flavobacteriia</taxon>
        <taxon>Flavobacteriales</taxon>
        <taxon>Flavobacteriaceae</taxon>
        <taxon>Winogradskyella</taxon>
    </lineage>
</organism>
<comment type="caution">
    <text evidence="1">The sequence shown here is derived from an EMBL/GenBank/DDBJ whole genome shotgun (WGS) entry which is preliminary data.</text>
</comment>
<dbReference type="RefSeq" id="WP_186846088.1">
    <property type="nucleotide sequence ID" value="NZ_JACOME010000002.1"/>
</dbReference>
<dbReference type="Proteomes" id="UP000607435">
    <property type="component" value="Unassembled WGS sequence"/>
</dbReference>
<proteinExistence type="predicted"/>
<evidence type="ECO:0000313" key="1">
    <source>
        <dbReference type="EMBL" id="MBC3846995.1"/>
    </source>
</evidence>
<dbReference type="EMBL" id="JACOME010000002">
    <property type="protein sequence ID" value="MBC3846995.1"/>
    <property type="molecule type" value="Genomic_DNA"/>
</dbReference>
<gene>
    <name evidence="1" type="ORF">H6H04_11435</name>
</gene>
<sequence length="154" mass="18609">MNIKIVLFFLMSFQFCFCQKTYDTNSELETNIYFHSIKEYLDSVTKGSPEKDYEYYIEKKHIHLDSFPKLINGRKVNWLKKIDLEELLNKNQLNIINLAINPIMIEKDKFYISIIPYYVNTKFKKYQVLKGIFKFQFEFDIQLNGLIFKNMIIE</sequence>